<name>A0A9Q3I7F7_9BASI</name>
<accession>A0A9Q3I7F7</accession>
<keyword evidence="2" id="KW-1185">Reference proteome</keyword>
<reference evidence="1" key="1">
    <citation type="submission" date="2021-03" db="EMBL/GenBank/DDBJ databases">
        <title>Draft genome sequence of rust myrtle Austropuccinia psidii MF-1, a brazilian biotype.</title>
        <authorList>
            <person name="Quecine M.C."/>
            <person name="Pachon D.M.R."/>
            <person name="Bonatelli M.L."/>
            <person name="Correr F.H."/>
            <person name="Franceschini L.M."/>
            <person name="Leite T.F."/>
            <person name="Margarido G.R.A."/>
            <person name="Almeida C.A."/>
            <person name="Ferrarezi J.A."/>
            <person name="Labate C.A."/>
        </authorList>
    </citation>
    <scope>NUCLEOTIDE SEQUENCE</scope>
    <source>
        <strain evidence="1">MF-1</strain>
    </source>
</reference>
<evidence type="ECO:0000313" key="1">
    <source>
        <dbReference type="EMBL" id="MBW0532751.1"/>
    </source>
</evidence>
<dbReference type="AlphaFoldDB" id="A0A9Q3I7F7"/>
<gene>
    <name evidence="1" type="ORF">O181_072466</name>
</gene>
<dbReference type="Proteomes" id="UP000765509">
    <property type="component" value="Unassembled WGS sequence"/>
</dbReference>
<protein>
    <submittedName>
        <fullName evidence="1">Uncharacterized protein</fullName>
    </submittedName>
</protein>
<organism evidence="1 2">
    <name type="scientific">Austropuccinia psidii MF-1</name>
    <dbReference type="NCBI Taxonomy" id="1389203"/>
    <lineage>
        <taxon>Eukaryota</taxon>
        <taxon>Fungi</taxon>
        <taxon>Dikarya</taxon>
        <taxon>Basidiomycota</taxon>
        <taxon>Pucciniomycotina</taxon>
        <taxon>Pucciniomycetes</taxon>
        <taxon>Pucciniales</taxon>
        <taxon>Sphaerophragmiaceae</taxon>
        <taxon>Austropuccinia</taxon>
    </lineage>
</organism>
<sequence>MTGPSRQTARAVEVNVDVGGWRCLDKFRLSLVCVHPMPYFSWIGPEITEGTRCSRAESRDRLVILGPWQFTVSGRVLAMRHKLQRKTNFRPSTAIIDCCFADDMLARLLLHTHGCYQLIHTISERTVLSWT</sequence>
<evidence type="ECO:0000313" key="2">
    <source>
        <dbReference type="Proteomes" id="UP000765509"/>
    </source>
</evidence>
<proteinExistence type="predicted"/>
<comment type="caution">
    <text evidence="1">The sequence shown here is derived from an EMBL/GenBank/DDBJ whole genome shotgun (WGS) entry which is preliminary data.</text>
</comment>
<dbReference type="EMBL" id="AVOT02037992">
    <property type="protein sequence ID" value="MBW0532751.1"/>
    <property type="molecule type" value="Genomic_DNA"/>
</dbReference>